<comment type="similarity">
    <text evidence="1">Belongs to the metallo-dependent hydrolases superfamily. TatD-type hydrolase family.</text>
</comment>
<dbReference type="SUPFAM" id="SSF51556">
    <property type="entry name" value="Metallo-dependent hydrolases"/>
    <property type="match status" value="1"/>
</dbReference>
<feature type="binding site" evidence="4">
    <location>
        <position position="206"/>
    </location>
    <ligand>
        <name>a divalent metal cation</name>
        <dbReference type="ChEBI" id="CHEBI:60240"/>
        <label>1</label>
    </ligand>
</feature>
<feature type="binding site" evidence="4">
    <location>
        <position position="131"/>
    </location>
    <ligand>
        <name>a divalent metal cation</name>
        <dbReference type="ChEBI" id="CHEBI:60240"/>
        <label>2</label>
    </ligand>
</feature>
<dbReference type="OrthoDB" id="9810005at2"/>
<name>A0A094YLK5_9BACT</name>
<feature type="binding site" evidence="4">
    <location>
        <position position="9"/>
    </location>
    <ligand>
        <name>a divalent metal cation</name>
        <dbReference type="ChEBI" id="CHEBI:60240"/>
        <label>1</label>
    </ligand>
</feature>
<reference evidence="5 6" key="1">
    <citation type="submission" date="2014-06" db="EMBL/GenBank/DDBJ databases">
        <title>Draft genome sequence of iron oxidizing acidophile Leptospirillum ferriphilum DSM14647.</title>
        <authorList>
            <person name="Cardenas J.P."/>
            <person name="Lazcano M."/>
            <person name="Ossandon F.J."/>
            <person name="Corbett M."/>
            <person name="Holmes D.S."/>
            <person name="Watkin E."/>
        </authorList>
    </citation>
    <scope>NUCLEOTIDE SEQUENCE [LARGE SCALE GENOMIC DNA]</scope>
    <source>
        <strain evidence="5 6">DSM 14647</strain>
    </source>
</reference>
<dbReference type="NCBIfam" id="TIGR00010">
    <property type="entry name" value="YchF/TatD family DNA exonuclease"/>
    <property type="match status" value="1"/>
</dbReference>
<dbReference type="FunFam" id="3.20.20.140:FF:000005">
    <property type="entry name" value="TatD family hydrolase"/>
    <property type="match status" value="1"/>
</dbReference>
<dbReference type="PROSITE" id="PS01137">
    <property type="entry name" value="TATD_1"/>
    <property type="match status" value="1"/>
</dbReference>
<dbReference type="OMA" id="HTHLDMQ"/>
<dbReference type="PROSITE" id="PS01090">
    <property type="entry name" value="TATD_2"/>
    <property type="match status" value="1"/>
</dbReference>
<keyword evidence="2 4" id="KW-0479">Metal-binding</keyword>
<feature type="binding site" evidence="4">
    <location>
        <position position="156"/>
    </location>
    <ligand>
        <name>a divalent metal cation</name>
        <dbReference type="ChEBI" id="CHEBI:60240"/>
        <label>2</label>
    </ligand>
</feature>
<evidence type="ECO:0000256" key="3">
    <source>
        <dbReference type="ARBA" id="ARBA00022801"/>
    </source>
</evidence>
<comment type="caution">
    <text evidence="5">The sequence shown here is derived from an EMBL/GenBank/DDBJ whole genome shotgun (WGS) entry which is preliminary data.</text>
</comment>
<dbReference type="RefSeq" id="WP_014961795.1">
    <property type="nucleotide sequence ID" value="NZ_JBPKCJ010000004.1"/>
</dbReference>
<dbReference type="InterPro" id="IPR032466">
    <property type="entry name" value="Metal_Hydrolase"/>
</dbReference>
<dbReference type="Pfam" id="PF01026">
    <property type="entry name" value="TatD_DNase"/>
    <property type="match status" value="1"/>
</dbReference>
<dbReference type="InterPro" id="IPR015991">
    <property type="entry name" value="TatD/YcfH-like"/>
</dbReference>
<dbReference type="GO" id="GO:0046872">
    <property type="term" value="F:metal ion binding"/>
    <property type="evidence" value="ECO:0007669"/>
    <property type="project" value="UniProtKB-KW"/>
</dbReference>
<dbReference type="PIRSF" id="PIRSF005902">
    <property type="entry name" value="DNase_TatD"/>
    <property type="match status" value="1"/>
</dbReference>
<evidence type="ECO:0000256" key="4">
    <source>
        <dbReference type="PIRSR" id="PIRSR005902-1"/>
    </source>
</evidence>
<evidence type="ECO:0000313" key="6">
    <source>
        <dbReference type="Proteomes" id="UP000029452"/>
    </source>
</evidence>
<protein>
    <submittedName>
        <fullName evidence="5">Putative deoxyribonuclease YcfH</fullName>
    </submittedName>
</protein>
<sequence length="263" mass="29004">MTLPFIDSHAHLNLMPPGTPAETVLGKAREAGLVALVNVGTDRERSRESVLLATTFPDIYATVGLHPGDAHLWDGEMEREFLELAGKIRVVAIGETGLDFSYGDPPKDVQEASFAAHLSLAQTVDLPLVIHCREAFDRVFSLLKNHSLPSRPGVFHCFTGGWEEAKMALDLGFLLSFSGIVTFRNAEDLRDVASRVPADRMMVETDCPYLAPVPYRGKTNEPAYLPETLRMLASCRKEDPGSLAETLLDNTRRLFNMDTEHPG</sequence>
<dbReference type="GO" id="GO:0004536">
    <property type="term" value="F:DNA nuclease activity"/>
    <property type="evidence" value="ECO:0007669"/>
    <property type="project" value="InterPro"/>
</dbReference>
<dbReference type="Proteomes" id="UP000029452">
    <property type="component" value="Unassembled WGS sequence"/>
</dbReference>
<gene>
    <name evidence="5" type="ORF">LptCag_0712</name>
</gene>
<dbReference type="GO" id="GO:0016788">
    <property type="term" value="F:hydrolase activity, acting on ester bonds"/>
    <property type="evidence" value="ECO:0007669"/>
    <property type="project" value="InterPro"/>
</dbReference>
<dbReference type="PATRIC" id="fig|178606.4.peg.1245"/>
<organism evidence="5 6">
    <name type="scientific">Leptospirillum ferriphilum</name>
    <dbReference type="NCBI Taxonomy" id="178606"/>
    <lineage>
        <taxon>Bacteria</taxon>
        <taxon>Pseudomonadati</taxon>
        <taxon>Nitrospirota</taxon>
        <taxon>Nitrospiria</taxon>
        <taxon>Nitrospirales</taxon>
        <taxon>Nitrospiraceae</taxon>
        <taxon>Leptospirillum</taxon>
    </lineage>
</organism>
<feature type="binding site" evidence="4">
    <location>
        <position position="11"/>
    </location>
    <ligand>
        <name>a divalent metal cation</name>
        <dbReference type="ChEBI" id="CHEBI:60240"/>
        <label>1</label>
    </ligand>
</feature>
<dbReference type="InterPro" id="IPR001130">
    <property type="entry name" value="TatD-like"/>
</dbReference>
<dbReference type="EMBL" id="JPGK01000004">
    <property type="protein sequence ID" value="KGA94086.1"/>
    <property type="molecule type" value="Genomic_DNA"/>
</dbReference>
<accession>A0A094YLK5</accession>
<keyword evidence="3" id="KW-0378">Hydrolase</keyword>
<feature type="binding site" evidence="4">
    <location>
        <position position="95"/>
    </location>
    <ligand>
        <name>a divalent metal cation</name>
        <dbReference type="ChEBI" id="CHEBI:60240"/>
        <label>1</label>
    </ligand>
</feature>
<dbReference type="AlphaFoldDB" id="A0A094YLK5"/>
<dbReference type="CDD" id="cd01310">
    <property type="entry name" value="TatD_DNAse"/>
    <property type="match status" value="1"/>
</dbReference>
<evidence type="ECO:0000256" key="2">
    <source>
        <dbReference type="ARBA" id="ARBA00022723"/>
    </source>
</evidence>
<dbReference type="Gene3D" id="3.20.20.140">
    <property type="entry name" value="Metal-dependent hydrolases"/>
    <property type="match status" value="1"/>
</dbReference>
<dbReference type="InterPro" id="IPR018228">
    <property type="entry name" value="DNase_TatD-rel_CS"/>
</dbReference>
<dbReference type="GO" id="GO:0005829">
    <property type="term" value="C:cytosol"/>
    <property type="evidence" value="ECO:0007669"/>
    <property type="project" value="TreeGrafter"/>
</dbReference>
<dbReference type="PANTHER" id="PTHR46124">
    <property type="entry name" value="D-AMINOACYL-TRNA DEACYLASE"/>
    <property type="match status" value="1"/>
</dbReference>
<evidence type="ECO:0000256" key="1">
    <source>
        <dbReference type="ARBA" id="ARBA00009275"/>
    </source>
</evidence>
<proteinExistence type="inferred from homology"/>
<dbReference type="PANTHER" id="PTHR46124:SF2">
    <property type="entry name" value="D-AMINOACYL-TRNA DEACYLASE"/>
    <property type="match status" value="1"/>
</dbReference>
<evidence type="ECO:0000313" key="5">
    <source>
        <dbReference type="EMBL" id="KGA94086.1"/>
    </source>
</evidence>